<feature type="transmembrane region" description="Helical" evidence="9">
    <location>
        <begin position="293"/>
        <end position="316"/>
    </location>
</feature>
<evidence type="ECO:0000256" key="8">
    <source>
        <dbReference type="ARBA" id="ARBA00023136"/>
    </source>
</evidence>
<dbReference type="OrthoDB" id="9785113at2"/>
<evidence type="ECO:0000256" key="7">
    <source>
        <dbReference type="ARBA" id="ARBA00022989"/>
    </source>
</evidence>
<comment type="function">
    <text evidence="10">Part of the binding-protein-dependent transport system for phosphate; probably responsible for the translocation of the substrate across the membrane.</text>
</comment>
<comment type="similarity">
    <text evidence="2 10">Belongs to the binding-protein-dependent transport system permease family. CysTW subfamily.</text>
</comment>
<dbReference type="RefSeq" id="WP_089948724.1">
    <property type="nucleotide sequence ID" value="NZ_FOFR01000001.1"/>
</dbReference>
<organism evidence="13 14">
    <name type="scientific">Lentzea xinjiangensis</name>
    <dbReference type="NCBI Taxonomy" id="402600"/>
    <lineage>
        <taxon>Bacteria</taxon>
        <taxon>Bacillati</taxon>
        <taxon>Actinomycetota</taxon>
        <taxon>Actinomycetes</taxon>
        <taxon>Pseudonocardiales</taxon>
        <taxon>Pseudonocardiaceae</taxon>
        <taxon>Lentzea</taxon>
    </lineage>
</organism>
<evidence type="ECO:0000256" key="10">
    <source>
        <dbReference type="RuleBase" id="RU363054"/>
    </source>
</evidence>
<dbReference type="InterPro" id="IPR000515">
    <property type="entry name" value="MetI-like"/>
</dbReference>
<gene>
    <name evidence="13" type="ORF">SAMN05216188_101517</name>
</gene>
<feature type="region of interest" description="Disordered" evidence="11">
    <location>
        <begin position="1"/>
        <end position="23"/>
    </location>
</feature>
<keyword evidence="4 10" id="KW-1003">Cell membrane</keyword>
<feature type="compositionally biased region" description="Polar residues" evidence="11">
    <location>
        <begin position="1"/>
        <end position="12"/>
    </location>
</feature>
<feature type="transmembrane region" description="Helical" evidence="9">
    <location>
        <begin position="82"/>
        <end position="108"/>
    </location>
</feature>
<dbReference type="GO" id="GO:0005886">
    <property type="term" value="C:plasma membrane"/>
    <property type="evidence" value="ECO:0007669"/>
    <property type="project" value="UniProtKB-SubCell"/>
</dbReference>
<dbReference type="NCBIfam" id="TIGR02138">
    <property type="entry name" value="phosphate_pstC"/>
    <property type="match status" value="1"/>
</dbReference>
<keyword evidence="5 10" id="KW-0592">Phosphate transport</keyword>
<evidence type="ECO:0000313" key="13">
    <source>
        <dbReference type="EMBL" id="SEP79632.1"/>
    </source>
</evidence>
<dbReference type="InterPro" id="IPR011864">
    <property type="entry name" value="Phosphate_PstC"/>
</dbReference>
<feature type="transmembrane region" description="Helical" evidence="9">
    <location>
        <begin position="23"/>
        <end position="48"/>
    </location>
</feature>
<dbReference type="PANTHER" id="PTHR30425">
    <property type="entry name" value="PHOSPHATE TRANSPORT SYSTEM PERMEASE PROTEIN PST"/>
    <property type="match status" value="1"/>
</dbReference>
<feature type="transmembrane region" description="Helical" evidence="9">
    <location>
        <begin position="177"/>
        <end position="196"/>
    </location>
</feature>
<proteinExistence type="inferred from homology"/>
<evidence type="ECO:0000256" key="9">
    <source>
        <dbReference type="RuleBase" id="RU363032"/>
    </source>
</evidence>
<dbReference type="PROSITE" id="PS50928">
    <property type="entry name" value="ABC_TM1"/>
    <property type="match status" value="1"/>
</dbReference>
<evidence type="ECO:0000313" key="14">
    <source>
        <dbReference type="Proteomes" id="UP000199352"/>
    </source>
</evidence>
<keyword evidence="6 9" id="KW-0812">Transmembrane</keyword>
<dbReference type="CDD" id="cd06261">
    <property type="entry name" value="TM_PBP2"/>
    <property type="match status" value="1"/>
</dbReference>
<name>A0A1H9AS38_9PSEU</name>
<dbReference type="EMBL" id="FOFR01000001">
    <property type="protein sequence ID" value="SEP79632.1"/>
    <property type="molecule type" value="Genomic_DNA"/>
</dbReference>
<keyword evidence="7 9" id="KW-1133">Transmembrane helix</keyword>
<reference evidence="14" key="1">
    <citation type="submission" date="2016-10" db="EMBL/GenBank/DDBJ databases">
        <authorList>
            <person name="Varghese N."/>
            <person name="Submissions S."/>
        </authorList>
    </citation>
    <scope>NUCLEOTIDE SEQUENCE [LARGE SCALE GENOMIC DNA]</scope>
    <source>
        <strain evidence="14">CGMCC 4.3525</strain>
    </source>
</reference>
<keyword evidence="3 9" id="KW-0813">Transport</keyword>
<keyword evidence="8 9" id="KW-0472">Membrane</keyword>
<comment type="subcellular location">
    <subcellularLocation>
        <location evidence="1 9">Cell membrane</location>
        <topology evidence="1 9">Multi-pass membrane protein</topology>
    </subcellularLocation>
</comment>
<feature type="transmembrane region" description="Helical" evidence="9">
    <location>
        <begin position="120"/>
        <end position="140"/>
    </location>
</feature>
<dbReference type="SUPFAM" id="SSF161098">
    <property type="entry name" value="MetI-like"/>
    <property type="match status" value="1"/>
</dbReference>
<dbReference type="Pfam" id="PF00528">
    <property type="entry name" value="BPD_transp_1"/>
    <property type="match status" value="1"/>
</dbReference>
<dbReference type="InterPro" id="IPR051124">
    <property type="entry name" value="Phosphate_Transport_Permease"/>
</dbReference>
<accession>A0A1H9AS38</accession>
<dbReference type="Gene3D" id="1.10.3720.10">
    <property type="entry name" value="MetI-like"/>
    <property type="match status" value="1"/>
</dbReference>
<dbReference type="GO" id="GO:0005315">
    <property type="term" value="F:phosphate transmembrane transporter activity"/>
    <property type="evidence" value="ECO:0007669"/>
    <property type="project" value="InterPro"/>
</dbReference>
<keyword evidence="14" id="KW-1185">Reference proteome</keyword>
<evidence type="ECO:0000256" key="6">
    <source>
        <dbReference type="ARBA" id="ARBA00022692"/>
    </source>
</evidence>
<dbReference type="PANTHER" id="PTHR30425:SF1">
    <property type="entry name" value="PHOSPHATE TRANSPORT SYSTEM PERMEASE PROTEIN PSTC"/>
    <property type="match status" value="1"/>
</dbReference>
<feature type="domain" description="ABC transmembrane type-1" evidence="12">
    <location>
        <begin position="83"/>
        <end position="312"/>
    </location>
</feature>
<evidence type="ECO:0000259" key="12">
    <source>
        <dbReference type="PROSITE" id="PS50928"/>
    </source>
</evidence>
<sequence length="324" mass="34025">MAEEVTGSSPPAKSNGRRRGDGVFRSMTTGSSLVIVVSIGLIGLFLLIQAVPSLNANNINFFTSPEWATGEVGNLRFGIRDLLVVTVLSSLLALAIAMPLAMGIALFLTHYLQPKLARPFAYVIDLLAAVPSIVFGLWGAKVLGPALEPVATFLNENLAWVPLFSDGNVSLSGGGNIFTAGIVLSIMILPIITAVSREVFRQTPVMQIEGALALGATRWEMIRTTVLPFGRSGYIAGSMLGLGRALGETVAVLIILRSATSSSTFSFFDGGYTFASKIASAAPEFSEPLSTGAYIAAGLVLFVFTFAVNALARYVAGRGKAKAS</sequence>
<protein>
    <recommendedName>
        <fullName evidence="10">Phosphate transport system permease protein</fullName>
    </recommendedName>
</protein>
<evidence type="ECO:0000256" key="3">
    <source>
        <dbReference type="ARBA" id="ARBA00022448"/>
    </source>
</evidence>
<dbReference type="STRING" id="402600.SAMN05216188_101517"/>
<evidence type="ECO:0000256" key="5">
    <source>
        <dbReference type="ARBA" id="ARBA00022592"/>
    </source>
</evidence>
<evidence type="ECO:0000256" key="4">
    <source>
        <dbReference type="ARBA" id="ARBA00022475"/>
    </source>
</evidence>
<evidence type="ECO:0000256" key="2">
    <source>
        <dbReference type="ARBA" id="ARBA00007069"/>
    </source>
</evidence>
<dbReference type="InterPro" id="IPR035906">
    <property type="entry name" value="MetI-like_sf"/>
</dbReference>
<dbReference type="AlphaFoldDB" id="A0A1H9AS38"/>
<dbReference type="Proteomes" id="UP000199352">
    <property type="component" value="Unassembled WGS sequence"/>
</dbReference>
<dbReference type="GO" id="GO:0006817">
    <property type="term" value="P:phosphate ion transport"/>
    <property type="evidence" value="ECO:0007669"/>
    <property type="project" value="UniProtKB-KW"/>
</dbReference>
<evidence type="ECO:0000256" key="1">
    <source>
        <dbReference type="ARBA" id="ARBA00004651"/>
    </source>
</evidence>
<feature type="transmembrane region" description="Helical" evidence="9">
    <location>
        <begin position="233"/>
        <end position="256"/>
    </location>
</feature>
<evidence type="ECO:0000256" key="11">
    <source>
        <dbReference type="SAM" id="MobiDB-lite"/>
    </source>
</evidence>